<comment type="caution">
    <text evidence="3">The sequence shown here is derived from an EMBL/GenBank/DDBJ whole genome shotgun (WGS) entry which is preliminary data.</text>
</comment>
<dbReference type="InterPro" id="IPR011335">
    <property type="entry name" value="Restrct_endonuc-II-like"/>
</dbReference>
<dbReference type="Gene3D" id="3.40.1350.10">
    <property type="match status" value="1"/>
</dbReference>
<sequence>MNFPTHKETAMHFNSEHRLATKKPRHKQVLGKRGEAFAARYLHERGAEIIAANVSYRVGEIDLIAREPNGTIVFVEVKTRANSNYGVAEAVTPQKLARLRKAAAQWLDGKPLSEVRFDVIALVAQGQGFVLEHFKGVEDGSR</sequence>
<dbReference type="GO" id="GO:0003676">
    <property type="term" value="F:nucleic acid binding"/>
    <property type="evidence" value="ECO:0007669"/>
    <property type="project" value="InterPro"/>
</dbReference>
<dbReference type="AlphaFoldDB" id="E2S1T7"/>
<dbReference type="CDD" id="cd20736">
    <property type="entry name" value="PoNe_Nuclease"/>
    <property type="match status" value="1"/>
</dbReference>
<dbReference type="Pfam" id="PF02021">
    <property type="entry name" value="UPF0102"/>
    <property type="match status" value="1"/>
</dbReference>
<protein>
    <recommendedName>
        <fullName evidence="2">UPF0102 protein HMPREF0305_10489</fullName>
    </recommendedName>
</protein>
<name>E2S1T7_9CORY</name>
<dbReference type="PANTHER" id="PTHR34039">
    <property type="entry name" value="UPF0102 PROTEIN YRAN"/>
    <property type="match status" value="1"/>
</dbReference>
<dbReference type="Proteomes" id="UP000003020">
    <property type="component" value="Unassembled WGS sequence"/>
</dbReference>
<accession>E2S1T7</accession>
<reference evidence="3 4" key="1">
    <citation type="submission" date="2010-08" db="EMBL/GenBank/DDBJ databases">
        <authorList>
            <person name="Muzny D."/>
            <person name="Qin X."/>
            <person name="Buhay C."/>
            <person name="Dugan-Rocha S."/>
            <person name="Ding Y."/>
            <person name="Chen G."/>
            <person name="Hawes A."/>
            <person name="Holder M."/>
            <person name="Jhangiani S."/>
            <person name="Johnson A."/>
            <person name="Khan Z."/>
            <person name="Li Z."/>
            <person name="Liu W."/>
            <person name="Liu X."/>
            <person name="Perez L."/>
            <person name="Shen H."/>
            <person name="Wang Q."/>
            <person name="Watt J."/>
            <person name="Xi L."/>
            <person name="Xin Y."/>
            <person name="Zhou J."/>
            <person name="Deng J."/>
            <person name="Jiang H."/>
            <person name="Liu Y."/>
            <person name="Qu J."/>
            <person name="Song X.-Z."/>
            <person name="Zhang L."/>
            <person name="Villasana D."/>
            <person name="Johnson A."/>
            <person name="Liu J."/>
            <person name="Liyanage D."/>
            <person name="Lorensuhewa L."/>
            <person name="Robinson T."/>
            <person name="Song A."/>
            <person name="Song B.-B."/>
            <person name="Dinh H."/>
            <person name="Thornton R."/>
            <person name="Coyle M."/>
            <person name="Francisco L."/>
            <person name="Jackson L."/>
            <person name="Javaid M."/>
            <person name="Korchina V."/>
            <person name="Kovar C."/>
            <person name="Mata R."/>
            <person name="Mathew T."/>
            <person name="Ngo R."/>
            <person name="Nguyen L."/>
            <person name="Nguyen N."/>
            <person name="Okwuonu G."/>
            <person name="Ongeri F."/>
            <person name="Pham C."/>
            <person name="Simmons D."/>
            <person name="Wilczek-Boney K."/>
            <person name="Hale W."/>
            <person name="Jakkamsetti A."/>
            <person name="Pham P."/>
            <person name="Ruth R."/>
            <person name="San Lucas F."/>
            <person name="Warren J."/>
            <person name="Zhang J."/>
            <person name="Zhao Z."/>
            <person name="Zhou C."/>
            <person name="Zhu D."/>
            <person name="Lee S."/>
            <person name="Bess C."/>
            <person name="Blankenburg K."/>
            <person name="Forbes L."/>
            <person name="Fu Q."/>
            <person name="Gubbala S."/>
            <person name="Hirani K."/>
            <person name="Jayaseelan J.C."/>
            <person name="Lara F."/>
            <person name="Munidasa M."/>
            <person name="Palculict T."/>
            <person name="Patil S."/>
            <person name="Pu L.-L."/>
            <person name="Saada N."/>
            <person name="Tang L."/>
            <person name="Weissenberger G."/>
            <person name="Zhu Y."/>
            <person name="Hemphill L."/>
            <person name="Shang Y."/>
            <person name="Youmans B."/>
            <person name="Ayvaz T."/>
            <person name="Ross M."/>
            <person name="Santibanez J."/>
            <person name="Aqrawi P."/>
            <person name="Gross S."/>
            <person name="Joshi V."/>
            <person name="Fowler G."/>
            <person name="Nazareth L."/>
            <person name="Reid J."/>
            <person name="Worley K."/>
            <person name="Petrosino J."/>
            <person name="Highlander S."/>
            <person name="Gibbs R."/>
        </authorList>
    </citation>
    <scope>NUCLEOTIDE SEQUENCE [LARGE SCALE GENOMIC DNA]</scope>
    <source>
        <strain evidence="3 4">ATCC 33035</strain>
    </source>
</reference>
<dbReference type="SUPFAM" id="SSF52980">
    <property type="entry name" value="Restriction endonuclease-like"/>
    <property type="match status" value="1"/>
</dbReference>
<comment type="similarity">
    <text evidence="1 2">Belongs to the UPF0102 family.</text>
</comment>
<dbReference type="HOGENOM" id="CLU_115353_2_2_11"/>
<evidence type="ECO:0000313" key="4">
    <source>
        <dbReference type="Proteomes" id="UP000003020"/>
    </source>
</evidence>
<gene>
    <name evidence="3" type="ORF">HMPREF0305_10489</name>
</gene>
<dbReference type="NCBIfam" id="NF009154">
    <property type="entry name" value="PRK12497.3-3"/>
    <property type="match status" value="1"/>
</dbReference>
<proteinExistence type="inferred from homology"/>
<dbReference type="InterPro" id="IPR011856">
    <property type="entry name" value="tRNA_endonuc-like_dom_sf"/>
</dbReference>
<dbReference type="NCBIfam" id="TIGR00252">
    <property type="entry name" value="YraN family protein"/>
    <property type="match status" value="1"/>
</dbReference>
<evidence type="ECO:0000256" key="2">
    <source>
        <dbReference type="HAMAP-Rule" id="MF_00048"/>
    </source>
</evidence>
<dbReference type="NCBIfam" id="NF009150">
    <property type="entry name" value="PRK12497.1-3"/>
    <property type="match status" value="1"/>
</dbReference>
<keyword evidence="4" id="KW-1185">Reference proteome</keyword>
<dbReference type="InterPro" id="IPR003509">
    <property type="entry name" value="UPF0102_YraN-like"/>
</dbReference>
<evidence type="ECO:0000313" key="3">
    <source>
        <dbReference type="EMBL" id="EFQ81603.1"/>
    </source>
</evidence>
<dbReference type="eggNOG" id="COG0792">
    <property type="taxonomic scope" value="Bacteria"/>
</dbReference>
<dbReference type="PANTHER" id="PTHR34039:SF1">
    <property type="entry name" value="UPF0102 PROTEIN YRAN"/>
    <property type="match status" value="1"/>
</dbReference>
<organism evidence="3 4">
    <name type="scientific">Corynebacterium pseudogenitalium ATCC 33035</name>
    <dbReference type="NCBI Taxonomy" id="525264"/>
    <lineage>
        <taxon>Bacteria</taxon>
        <taxon>Bacillati</taxon>
        <taxon>Actinomycetota</taxon>
        <taxon>Actinomycetes</taxon>
        <taxon>Mycobacteriales</taxon>
        <taxon>Corynebacteriaceae</taxon>
        <taxon>Corynebacterium</taxon>
    </lineage>
</organism>
<dbReference type="EMBL" id="ABYQ02000003">
    <property type="protein sequence ID" value="EFQ81603.1"/>
    <property type="molecule type" value="Genomic_DNA"/>
</dbReference>
<evidence type="ECO:0000256" key="1">
    <source>
        <dbReference type="ARBA" id="ARBA00006738"/>
    </source>
</evidence>
<dbReference type="HAMAP" id="MF_00048">
    <property type="entry name" value="UPF0102"/>
    <property type="match status" value="1"/>
</dbReference>